<feature type="chain" id="PRO_5042162427" evidence="1">
    <location>
        <begin position="17"/>
        <end position="357"/>
    </location>
</feature>
<dbReference type="InterPro" id="IPR005331">
    <property type="entry name" value="Sulfotransferase"/>
</dbReference>
<feature type="signal peptide" evidence="1">
    <location>
        <begin position="1"/>
        <end position="16"/>
    </location>
</feature>
<proteinExistence type="predicted"/>
<dbReference type="Gene3D" id="3.40.50.300">
    <property type="entry name" value="P-loop containing nucleotide triphosphate hydrolases"/>
    <property type="match status" value="1"/>
</dbReference>
<accession>A0AAD7U906</accession>
<keyword evidence="3" id="KW-1185">Reference proteome</keyword>
<reference evidence="2" key="1">
    <citation type="submission" date="2023-01" db="EMBL/GenBank/DDBJ databases">
        <title>Metagenome sequencing of chrysophaentin producing Chrysophaeum taylorii.</title>
        <authorList>
            <person name="Davison J."/>
            <person name="Bewley C."/>
        </authorList>
    </citation>
    <scope>NUCLEOTIDE SEQUENCE</scope>
    <source>
        <strain evidence="2">NIES-1699</strain>
    </source>
</reference>
<evidence type="ECO:0000313" key="3">
    <source>
        <dbReference type="Proteomes" id="UP001230188"/>
    </source>
</evidence>
<dbReference type="GO" id="GO:0016020">
    <property type="term" value="C:membrane"/>
    <property type="evidence" value="ECO:0007669"/>
    <property type="project" value="InterPro"/>
</dbReference>
<protein>
    <submittedName>
        <fullName evidence="2">Uncharacterized protein</fullName>
    </submittedName>
</protein>
<name>A0AAD7U906_9STRA</name>
<dbReference type="SUPFAM" id="SSF52540">
    <property type="entry name" value="P-loop containing nucleoside triphosphate hydrolases"/>
    <property type="match status" value="1"/>
</dbReference>
<dbReference type="Pfam" id="PF03567">
    <property type="entry name" value="Sulfotransfer_2"/>
    <property type="match status" value="1"/>
</dbReference>
<dbReference type="InterPro" id="IPR027417">
    <property type="entry name" value="P-loop_NTPase"/>
</dbReference>
<dbReference type="AlphaFoldDB" id="A0AAD7U906"/>
<dbReference type="Proteomes" id="UP001230188">
    <property type="component" value="Unassembled WGS sequence"/>
</dbReference>
<dbReference type="GO" id="GO:0008146">
    <property type="term" value="F:sulfotransferase activity"/>
    <property type="evidence" value="ECO:0007669"/>
    <property type="project" value="InterPro"/>
</dbReference>
<keyword evidence="1" id="KW-0732">Signal</keyword>
<comment type="caution">
    <text evidence="2">The sequence shown here is derived from an EMBL/GenBank/DDBJ whole genome shotgun (WGS) entry which is preliminary data.</text>
</comment>
<sequence>MLLFFMLATRLGGARGSLDDDNGTLDKPLVFLHIPKTAGKSIEVLTGPELNLEHVEKHHLRSHKRCFSWWHTPPRFVTPNPWRNRTVFCVVRDPLARTLSEFKHFAKQNVNNARAAIDFVWQIVERFEQQELNNATHAAEMLDHSCHIFPQFLYVWDAVARCTCHHVLRFERLESDFDNLMRAYDHPARLTGVPNTHAHHEESNITTATIPNDLARRLRAAYSQDMVLFGYGDGDGNLFDHQPRRRRRRLEEDQKNWDAPGILPGPLHRCRDGIDPALMLPSDAARRPKLFQTGEAHWISTMRTRARSYPEWDDIAVSKAGALYHYQTASEVKGTIHFSSGTASHLRMDGGAAACAV</sequence>
<organism evidence="2 3">
    <name type="scientific">Chrysophaeum taylorii</name>
    <dbReference type="NCBI Taxonomy" id="2483200"/>
    <lineage>
        <taxon>Eukaryota</taxon>
        <taxon>Sar</taxon>
        <taxon>Stramenopiles</taxon>
        <taxon>Ochrophyta</taxon>
        <taxon>Pelagophyceae</taxon>
        <taxon>Pelagomonadales</taxon>
        <taxon>Pelagomonadaceae</taxon>
        <taxon>Chrysophaeum</taxon>
    </lineage>
</organism>
<dbReference type="EMBL" id="JAQMWT010000523">
    <property type="protein sequence ID" value="KAJ8600456.1"/>
    <property type="molecule type" value="Genomic_DNA"/>
</dbReference>
<evidence type="ECO:0000256" key="1">
    <source>
        <dbReference type="SAM" id="SignalP"/>
    </source>
</evidence>
<evidence type="ECO:0000313" key="2">
    <source>
        <dbReference type="EMBL" id="KAJ8600456.1"/>
    </source>
</evidence>
<gene>
    <name evidence="2" type="ORF">CTAYLR_001451</name>
</gene>